<feature type="modified residue" description="4-aspartylphosphate" evidence="3">
    <location>
        <position position="53"/>
    </location>
</feature>
<evidence type="ECO:0000256" key="2">
    <source>
        <dbReference type="ARBA" id="ARBA00023125"/>
    </source>
</evidence>
<keyword evidence="1" id="KW-0902">Two-component regulatory system</keyword>
<evidence type="ECO:0000313" key="7">
    <source>
        <dbReference type="Proteomes" id="UP000217763"/>
    </source>
</evidence>
<keyword evidence="2" id="KW-0238">DNA-binding</keyword>
<evidence type="ECO:0000259" key="4">
    <source>
        <dbReference type="PROSITE" id="PS50110"/>
    </source>
</evidence>
<keyword evidence="7" id="KW-1185">Reference proteome</keyword>
<name>A0A291HML5_9GAMM</name>
<dbReference type="PROSITE" id="PS50110">
    <property type="entry name" value="RESPONSE_REGULATORY"/>
    <property type="match status" value="1"/>
</dbReference>
<dbReference type="GO" id="GO:0005829">
    <property type="term" value="C:cytosol"/>
    <property type="evidence" value="ECO:0007669"/>
    <property type="project" value="TreeGrafter"/>
</dbReference>
<protein>
    <submittedName>
        <fullName evidence="6">Response regulator</fullName>
    </submittedName>
</protein>
<dbReference type="InterPro" id="IPR007492">
    <property type="entry name" value="LytTR_DNA-bd_dom"/>
</dbReference>
<dbReference type="FunFam" id="3.40.50.2300:FF:000051">
    <property type="entry name" value="Two-component response regulator yehT"/>
    <property type="match status" value="1"/>
</dbReference>
<organism evidence="6 7">
    <name type="scientific">Zobellella denitrificans</name>
    <dbReference type="NCBI Taxonomy" id="347534"/>
    <lineage>
        <taxon>Bacteria</taxon>
        <taxon>Pseudomonadati</taxon>
        <taxon>Pseudomonadota</taxon>
        <taxon>Gammaproteobacteria</taxon>
        <taxon>Aeromonadales</taxon>
        <taxon>Aeromonadaceae</taxon>
        <taxon>Zobellella</taxon>
    </lineage>
</organism>
<dbReference type="Pfam" id="PF00072">
    <property type="entry name" value="Response_reg"/>
    <property type="match status" value="1"/>
</dbReference>
<dbReference type="Pfam" id="PF04397">
    <property type="entry name" value="LytTR"/>
    <property type="match status" value="1"/>
</dbReference>
<evidence type="ECO:0000256" key="3">
    <source>
        <dbReference type="PROSITE-ProRule" id="PRU00169"/>
    </source>
</evidence>
<dbReference type="GO" id="GO:0000976">
    <property type="term" value="F:transcription cis-regulatory region binding"/>
    <property type="evidence" value="ECO:0007669"/>
    <property type="project" value="TreeGrafter"/>
</dbReference>
<gene>
    <name evidence="6" type="ORF">AN401_05760</name>
</gene>
<evidence type="ECO:0000313" key="6">
    <source>
        <dbReference type="EMBL" id="ATG73430.1"/>
    </source>
</evidence>
<dbReference type="Gene3D" id="3.40.50.2300">
    <property type="match status" value="1"/>
</dbReference>
<proteinExistence type="predicted"/>
<dbReference type="NCBIfam" id="NF008677">
    <property type="entry name" value="PRK11697.1"/>
    <property type="match status" value="1"/>
</dbReference>
<dbReference type="SMART" id="SM00850">
    <property type="entry name" value="LytTR"/>
    <property type="match status" value="1"/>
</dbReference>
<dbReference type="AlphaFoldDB" id="A0A291HML5"/>
<dbReference type="PROSITE" id="PS50930">
    <property type="entry name" value="HTH_LYTTR"/>
    <property type="match status" value="1"/>
</dbReference>
<evidence type="ECO:0000256" key="1">
    <source>
        <dbReference type="ARBA" id="ARBA00023012"/>
    </source>
</evidence>
<dbReference type="GO" id="GO:0032993">
    <property type="term" value="C:protein-DNA complex"/>
    <property type="evidence" value="ECO:0007669"/>
    <property type="project" value="TreeGrafter"/>
</dbReference>
<dbReference type="InterPro" id="IPR001789">
    <property type="entry name" value="Sig_transdc_resp-reg_receiver"/>
</dbReference>
<dbReference type="RefSeq" id="WP_096778772.1">
    <property type="nucleotide sequence ID" value="NZ_CP012621.1"/>
</dbReference>
<keyword evidence="3" id="KW-0597">Phosphoprotein</keyword>
<sequence>MISALVVDDEPYARAELAELLRAENVTVLAQAGNALEALALLNRLRPDVVFLDIQMPKVSGLELLALLDPARMPRVVFVTAFDDYAVQAFEDNAFDYLLKPVAPARLHKTLARLSQALAPQDLAAVTPPLRMVPCYQHQRIRLVPIDEVEYAYSDLGGVHLVTAEATYHAQLTLKALESRSPLLRIHRQYLVRGEAIREITLLDNHAAELKTRHGHALPVSRRYLKFLKDHFGFTAT</sequence>
<dbReference type="InterPro" id="IPR011006">
    <property type="entry name" value="CheY-like_superfamily"/>
</dbReference>
<dbReference type="KEGG" id="zdf:AN401_05760"/>
<dbReference type="SUPFAM" id="SSF52172">
    <property type="entry name" value="CheY-like"/>
    <property type="match status" value="1"/>
</dbReference>
<evidence type="ECO:0000259" key="5">
    <source>
        <dbReference type="PROSITE" id="PS50930"/>
    </source>
</evidence>
<reference evidence="7" key="1">
    <citation type="submission" date="2015-09" db="EMBL/GenBank/DDBJ databases">
        <authorList>
            <person name="Shao Z."/>
            <person name="Wang L."/>
        </authorList>
    </citation>
    <scope>NUCLEOTIDE SEQUENCE [LARGE SCALE GENOMIC DNA]</scope>
    <source>
        <strain evidence="7">F13-1</strain>
    </source>
</reference>
<dbReference type="InterPro" id="IPR039420">
    <property type="entry name" value="WalR-like"/>
</dbReference>
<dbReference type="Gene3D" id="2.40.50.1020">
    <property type="entry name" value="LytTr DNA-binding domain"/>
    <property type="match status" value="1"/>
</dbReference>
<dbReference type="SMART" id="SM00448">
    <property type="entry name" value="REC"/>
    <property type="match status" value="1"/>
</dbReference>
<dbReference type="GO" id="GO:0006355">
    <property type="term" value="P:regulation of DNA-templated transcription"/>
    <property type="evidence" value="ECO:0007669"/>
    <property type="project" value="TreeGrafter"/>
</dbReference>
<dbReference type="PANTHER" id="PTHR48111:SF3">
    <property type="entry name" value="TRANSCRIPTIONAL REGULATORY PROTEIN BTSR"/>
    <property type="match status" value="1"/>
</dbReference>
<accession>A0A291HML5</accession>
<feature type="domain" description="HTH LytTR-type" evidence="5">
    <location>
        <begin position="133"/>
        <end position="234"/>
    </location>
</feature>
<dbReference type="Proteomes" id="UP000217763">
    <property type="component" value="Chromosome"/>
</dbReference>
<feature type="domain" description="Response regulatory" evidence="4">
    <location>
        <begin position="3"/>
        <end position="115"/>
    </location>
</feature>
<dbReference type="EMBL" id="CP012621">
    <property type="protein sequence ID" value="ATG73430.1"/>
    <property type="molecule type" value="Genomic_DNA"/>
</dbReference>
<dbReference type="GO" id="GO:0000156">
    <property type="term" value="F:phosphorelay response regulator activity"/>
    <property type="evidence" value="ECO:0007669"/>
    <property type="project" value="TreeGrafter"/>
</dbReference>
<dbReference type="PANTHER" id="PTHR48111">
    <property type="entry name" value="REGULATOR OF RPOS"/>
    <property type="match status" value="1"/>
</dbReference>